<evidence type="ECO:0000313" key="1">
    <source>
        <dbReference type="EMBL" id="ETR65144.1"/>
    </source>
</evidence>
<dbReference type="InterPro" id="IPR027417">
    <property type="entry name" value="P-loop_NTPase"/>
</dbReference>
<evidence type="ECO:0008006" key="3">
    <source>
        <dbReference type="Google" id="ProtNLM"/>
    </source>
</evidence>
<proteinExistence type="predicted"/>
<evidence type="ECO:0000313" key="2">
    <source>
        <dbReference type="Proteomes" id="UP000189670"/>
    </source>
</evidence>
<dbReference type="Gene3D" id="3.40.50.300">
    <property type="entry name" value="P-loop containing nucleotide triphosphate hydrolases"/>
    <property type="match status" value="1"/>
</dbReference>
<dbReference type="Proteomes" id="UP000189670">
    <property type="component" value="Unassembled WGS sequence"/>
</dbReference>
<dbReference type="EMBL" id="ATBP01003163">
    <property type="protein sequence ID" value="ETR65144.1"/>
    <property type="molecule type" value="Genomic_DNA"/>
</dbReference>
<dbReference type="AlphaFoldDB" id="A0A1V1NRE5"/>
<feature type="non-terminal residue" evidence="1">
    <location>
        <position position="121"/>
    </location>
</feature>
<comment type="caution">
    <text evidence="1">The sequence shown here is derived from an EMBL/GenBank/DDBJ whole genome shotgun (WGS) entry which is preliminary data.</text>
</comment>
<protein>
    <recommendedName>
        <fullName evidence="3">AAA domain-containing protein</fullName>
    </recommendedName>
</protein>
<accession>A0A1V1NRE5</accession>
<name>A0A1V1NRE5_9BACT</name>
<reference evidence="2" key="1">
    <citation type="submission" date="2012-11" db="EMBL/GenBank/DDBJ databases">
        <authorList>
            <person name="Lucero-Rivera Y.E."/>
            <person name="Tovar-Ramirez D."/>
        </authorList>
    </citation>
    <scope>NUCLEOTIDE SEQUENCE [LARGE SCALE GENOMIC DNA]</scope>
    <source>
        <strain evidence="2">Araruama</strain>
    </source>
</reference>
<organism evidence="1 2">
    <name type="scientific">Candidatus Magnetoglobus multicellularis str. Araruama</name>
    <dbReference type="NCBI Taxonomy" id="890399"/>
    <lineage>
        <taxon>Bacteria</taxon>
        <taxon>Pseudomonadati</taxon>
        <taxon>Thermodesulfobacteriota</taxon>
        <taxon>Desulfobacteria</taxon>
        <taxon>Desulfobacterales</taxon>
        <taxon>Desulfobacteraceae</taxon>
        <taxon>Candidatus Magnetoglobus</taxon>
    </lineage>
</organism>
<gene>
    <name evidence="1" type="ORF">OMM_14744</name>
</gene>
<sequence>MNKKQFAIKTLVPDEIYTDRKEFLDFFYNEALKAATRRTVSMVLLGQRRMGKTEIFKRVVNRLFFEQDRKDPNAVVPVYYKFPDHITDPWKFSIDYVENFIKWYVAFRLGDPKIVVNNDYV</sequence>